<gene>
    <name evidence="9" type="ORF">SAMN05421664_2940</name>
</gene>
<evidence type="ECO:0000313" key="9">
    <source>
        <dbReference type="EMBL" id="SDQ97595.1"/>
    </source>
</evidence>
<sequence length="124" mass="13967">MHPPKPAFPQKTTRKITFEGDSSIMFEADNQQLGQVMMNFISNAIKYPPDSDVAVRVHLLNDDKVKITIKDGGPEIPEEKVGHLFERYYRTYYKGQKFTGPGLGLYISAELIRTHGGNIGLKVN</sequence>
<dbReference type="AlphaFoldDB" id="A0A1H1F9C8"/>
<keyword evidence="5" id="KW-0418">Kinase</keyword>
<name>A0A1H1F9C8_9FLAO</name>
<evidence type="ECO:0000256" key="4">
    <source>
        <dbReference type="ARBA" id="ARBA00022741"/>
    </source>
</evidence>
<dbReference type="GO" id="GO:0007234">
    <property type="term" value="P:osmosensory signaling via phosphorelay pathway"/>
    <property type="evidence" value="ECO:0007669"/>
    <property type="project" value="TreeGrafter"/>
</dbReference>
<dbReference type="GO" id="GO:0000156">
    <property type="term" value="F:phosphorelay response regulator activity"/>
    <property type="evidence" value="ECO:0007669"/>
    <property type="project" value="TreeGrafter"/>
</dbReference>
<dbReference type="InterPro" id="IPR050351">
    <property type="entry name" value="BphY/WalK/GraS-like"/>
</dbReference>
<proteinExistence type="predicted"/>
<dbReference type="Proteomes" id="UP000199627">
    <property type="component" value="Unassembled WGS sequence"/>
</dbReference>
<dbReference type="PANTHER" id="PTHR42878">
    <property type="entry name" value="TWO-COMPONENT HISTIDINE KINASE"/>
    <property type="match status" value="1"/>
</dbReference>
<evidence type="ECO:0000256" key="3">
    <source>
        <dbReference type="ARBA" id="ARBA00022679"/>
    </source>
</evidence>
<keyword evidence="3" id="KW-0808">Transferase</keyword>
<dbReference type="Pfam" id="PF02518">
    <property type="entry name" value="HATPase_c"/>
    <property type="match status" value="1"/>
</dbReference>
<dbReference type="InterPro" id="IPR003594">
    <property type="entry name" value="HATPase_dom"/>
</dbReference>
<dbReference type="InterPro" id="IPR004358">
    <property type="entry name" value="Sig_transdc_His_kin-like_C"/>
</dbReference>
<comment type="catalytic activity">
    <reaction evidence="1">
        <text>ATP + protein L-histidine = ADP + protein N-phospho-L-histidine.</text>
        <dbReference type="EC" id="2.7.13.3"/>
    </reaction>
</comment>
<dbReference type="RefSeq" id="WP_089756475.1">
    <property type="nucleotide sequence ID" value="NZ_FNKL01000004.1"/>
</dbReference>
<dbReference type="CDD" id="cd00075">
    <property type="entry name" value="HATPase"/>
    <property type="match status" value="1"/>
</dbReference>
<dbReference type="SMART" id="SM00387">
    <property type="entry name" value="HATPase_c"/>
    <property type="match status" value="1"/>
</dbReference>
<dbReference type="Gene3D" id="3.30.565.10">
    <property type="entry name" value="Histidine kinase-like ATPase, C-terminal domain"/>
    <property type="match status" value="1"/>
</dbReference>
<dbReference type="EMBL" id="FNKL01000004">
    <property type="protein sequence ID" value="SDQ97595.1"/>
    <property type="molecule type" value="Genomic_DNA"/>
</dbReference>
<dbReference type="OrthoDB" id="1931120at2"/>
<evidence type="ECO:0000256" key="6">
    <source>
        <dbReference type="ARBA" id="ARBA00022840"/>
    </source>
</evidence>
<dbReference type="EC" id="2.7.13.3" evidence="2"/>
<feature type="domain" description="Histidine kinase" evidence="8">
    <location>
        <begin position="28"/>
        <end position="124"/>
    </location>
</feature>
<keyword evidence="4" id="KW-0547">Nucleotide-binding</keyword>
<dbReference type="InterPro" id="IPR005467">
    <property type="entry name" value="His_kinase_dom"/>
</dbReference>
<evidence type="ECO:0000259" key="8">
    <source>
        <dbReference type="PROSITE" id="PS50109"/>
    </source>
</evidence>
<keyword evidence="6" id="KW-0067">ATP-binding</keyword>
<organism evidence="9 10">
    <name type="scientific">Chryseobacterium soldanellicola</name>
    <dbReference type="NCBI Taxonomy" id="311333"/>
    <lineage>
        <taxon>Bacteria</taxon>
        <taxon>Pseudomonadati</taxon>
        <taxon>Bacteroidota</taxon>
        <taxon>Flavobacteriia</taxon>
        <taxon>Flavobacteriales</taxon>
        <taxon>Weeksellaceae</taxon>
        <taxon>Chryseobacterium group</taxon>
        <taxon>Chryseobacterium</taxon>
    </lineage>
</organism>
<dbReference type="InterPro" id="IPR036890">
    <property type="entry name" value="HATPase_C_sf"/>
</dbReference>
<keyword evidence="7" id="KW-0902">Two-component regulatory system</keyword>
<dbReference type="SUPFAM" id="SSF55874">
    <property type="entry name" value="ATPase domain of HSP90 chaperone/DNA topoisomerase II/histidine kinase"/>
    <property type="match status" value="1"/>
</dbReference>
<protein>
    <recommendedName>
        <fullName evidence="2">histidine kinase</fullName>
        <ecNumber evidence="2">2.7.13.3</ecNumber>
    </recommendedName>
</protein>
<evidence type="ECO:0000313" key="10">
    <source>
        <dbReference type="Proteomes" id="UP000199627"/>
    </source>
</evidence>
<evidence type="ECO:0000256" key="1">
    <source>
        <dbReference type="ARBA" id="ARBA00000085"/>
    </source>
</evidence>
<dbReference type="GO" id="GO:0004673">
    <property type="term" value="F:protein histidine kinase activity"/>
    <property type="evidence" value="ECO:0007669"/>
    <property type="project" value="UniProtKB-EC"/>
</dbReference>
<dbReference type="PANTHER" id="PTHR42878:SF7">
    <property type="entry name" value="SENSOR HISTIDINE KINASE GLRK"/>
    <property type="match status" value="1"/>
</dbReference>
<dbReference type="GO" id="GO:0005524">
    <property type="term" value="F:ATP binding"/>
    <property type="evidence" value="ECO:0007669"/>
    <property type="project" value="UniProtKB-KW"/>
</dbReference>
<dbReference type="PRINTS" id="PR00344">
    <property type="entry name" value="BCTRLSENSOR"/>
</dbReference>
<dbReference type="GO" id="GO:0030295">
    <property type="term" value="F:protein kinase activator activity"/>
    <property type="evidence" value="ECO:0007669"/>
    <property type="project" value="TreeGrafter"/>
</dbReference>
<evidence type="ECO:0000256" key="2">
    <source>
        <dbReference type="ARBA" id="ARBA00012438"/>
    </source>
</evidence>
<evidence type="ECO:0000256" key="7">
    <source>
        <dbReference type="ARBA" id="ARBA00023012"/>
    </source>
</evidence>
<keyword evidence="10" id="KW-1185">Reference proteome</keyword>
<dbReference type="STRING" id="311333.SAMN05421664_2940"/>
<reference evidence="10" key="1">
    <citation type="submission" date="2016-10" db="EMBL/GenBank/DDBJ databases">
        <authorList>
            <person name="Varghese N."/>
            <person name="Submissions S."/>
        </authorList>
    </citation>
    <scope>NUCLEOTIDE SEQUENCE [LARGE SCALE GENOMIC DNA]</scope>
    <source>
        <strain evidence="10">DSM 17072</strain>
    </source>
</reference>
<accession>A0A1H1F9C8</accession>
<evidence type="ECO:0000256" key="5">
    <source>
        <dbReference type="ARBA" id="ARBA00022777"/>
    </source>
</evidence>
<dbReference type="PROSITE" id="PS50109">
    <property type="entry name" value="HIS_KIN"/>
    <property type="match status" value="1"/>
</dbReference>